<evidence type="ECO:0000256" key="2">
    <source>
        <dbReference type="ARBA" id="ARBA00022692"/>
    </source>
</evidence>
<dbReference type="GO" id="GO:0016020">
    <property type="term" value="C:membrane"/>
    <property type="evidence" value="ECO:0007669"/>
    <property type="project" value="UniProtKB-SubCell"/>
</dbReference>
<comment type="subcellular location">
    <subcellularLocation>
        <location evidence="1">Membrane</location>
        <topology evidence="1">Multi-pass membrane protein</topology>
    </subcellularLocation>
</comment>
<gene>
    <name evidence="7" type="ORF">ACJMK2_035880</name>
</gene>
<dbReference type="PANTHER" id="PTHR23507:SF1">
    <property type="entry name" value="FI18259P1-RELATED"/>
    <property type="match status" value="1"/>
</dbReference>
<name>A0ABD3WIW7_SINWO</name>
<reference evidence="7 8" key="1">
    <citation type="submission" date="2024-11" db="EMBL/GenBank/DDBJ databases">
        <title>Chromosome-level genome assembly of the freshwater bivalve Anodonta woodiana.</title>
        <authorList>
            <person name="Chen X."/>
        </authorList>
    </citation>
    <scope>NUCLEOTIDE SEQUENCE [LARGE SCALE GENOMIC DNA]</scope>
    <source>
        <strain evidence="7">MN2024</strain>
        <tissue evidence="7">Gills</tissue>
    </source>
</reference>
<evidence type="ECO:0000256" key="3">
    <source>
        <dbReference type="ARBA" id="ARBA00022989"/>
    </source>
</evidence>
<feature type="transmembrane region" description="Helical" evidence="5">
    <location>
        <begin position="189"/>
        <end position="214"/>
    </location>
</feature>
<sequence>MVSKDLSQDENIQEYKEPAATERTWRHWLVGPIGFLYISGYILAFTVFSQFIHMKTLTSQYLNVTILDNLSTCEVNKSSQQYKVQSDIQKKSAEWQILIPLAGNIIAIFSNLVLGAYTDRFGRKFLFYVSCLGSLFRTTMVAVFMHFDLNLIYYIIPYAIDGMTGSTSTMVQAAFIYSADITSSGKERTFGIVLIEIAFGLGSAFFGFGSGYVIEWTGYFWPSVMAAGAYLLSITIVFILPETFKDKPLQRKSKLQTVKDAIGLYTDPKNAGKRWIYIVSIIIFFVSTISNNGSFAIEPLYQLGSPFCWSPVQIGWYTALRMLGQQVIGMFSIKVLQRCFADTIIGIIGTVCSASAYAMEGLASTDLTLYLVNVVNIGGDMIIPVIRSIMSCLTPPDKQGAVFSTISSVSIICNVLSSVLANAIYSATFDLFSGAVFLVYAASNSICVLLVVLLAFGTRNSRRDGYSNIEHTVDAE</sequence>
<dbReference type="Pfam" id="PF07690">
    <property type="entry name" value="MFS_1"/>
    <property type="match status" value="1"/>
</dbReference>
<keyword evidence="4 5" id="KW-0472">Membrane</keyword>
<feature type="transmembrane region" description="Helical" evidence="5">
    <location>
        <begin position="370"/>
        <end position="389"/>
    </location>
</feature>
<evidence type="ECO:0000313" key="8">
    <source>
        <dbReference type="Proteomes" id="UP001634394"/>
    </source>
</evidence>
<dbReference type="SUPFAM" id="SSF103473">
    <property type="entry name" value="MFS general substrate transporter"/>
    <property type="match status" value="1"/>
</dbReference>
<keyword evidence="3 5" id="KW-1133">Transmembrane helix</keyword>
<evidence type="ECO:0000256" key="1">
    <source>
        <dbReference type="ARBA" id="ARBA00004141"/>
    </source>
</evidence>
<evidence type="ECO:0000256" key="4">
    <source>
        <dbReference type="ARBA" id="ARBA00023136"/>
    </source>
</evidence>
<dbReference type="PROSITE" id="PS50850">
    <property type="entry name" value="MFS"/>
    <property type="match status" value="1"/>
</dbReference>
<feature type="transmembrane region" description="Helical" evidence="5">
    <location>
        <begin position="220"/>
        <end position="241"/>
    </location>
</feature>
<feature type="transmembrane region" description="Helical" evidence="5">
    <location>
        <begin position="125"/>
        <end position="145"/>
    </location>
</feature>
<feature type="transmembrane region" description="Helical" evidence="5">
    <location>
        <begin position="275"/>
        <end position="294"/>
    </location>
</feature>
<evidence type="ECO:0000256" key="5">
    <source>
        <dbReference type="SAM" id="Phobius"/>
    </source>
</evidence>
<keyword evidence="2 5" id="KW-0812">Transmembrane</keyword>
<keyword evidence="8" id="KW-1185">Reference proteome</keyword>
<dbReference type="PANTHER" id="PTHR23507">
    <property type="entry name" value="ZGC:174356"/>
    <property type="match status" value="1"/>
</dbReference>
<feature type="transmembrane region" description="Helical" evidence="5">
    <location>
        <begin position="401"/>
        <end position="425"/>
    </location>
</feature>
<dbReference type="InterPro" id="IPR011701">
    <property type="entry name" value="MFS"/>
</dbReference>
<proteinExistence type="predicted"/>
<comment type="caution">
    <text evidence="7">The sequence shown here is derived from an EMBL/GenBank/DDBJ whole genome shotgun (WGS) entry which is preliminary data.</text>
</comment>
<organism evidence="7 8">
    <name type="scientific">Sinanodonta woodiana</name>
    <name type="common">Chinese pond mussel</name>
    <name type="synonym">Anodonta woodiana</name>
    <dbReference type="NCBI Taxonomy" id="1069815"/>
    <lineage>
        <taxon>Eukaryota</taxon>
        <taxon>Metazoa</taxon>
        <taxon>Spiralia</taxon>
        <taxon>Lophotrochozoa</taxon>
        <taxon>Mollusca</taxon>
        <taxon>Bivalvia</taxon>
        <taxon>Autobranchia</taxon>
        <taxon>Heteroconchia</taxon>
        <taxon>Palaeoheterodonta</taxon>
        <taxon>Unionida</taxon>
        <taxon>Unionoidea</taxon>
        <taxon>Unionidae</taxon>
        <taxon>Unioninae</taxon>
        <taxon>Sinanodonta</taxon>
    </lineage>
</organism>
<protein>
    <recommendedName>
        <fullName evidence="6">Major facilitator superfamily (MFS) profile domain-containing protein</fullName>
    </recommendedName>
</protein>
<dbReference type="Gene3D" id="1.20.1250.20">
    <property type="entry name" value="MFS general substrate transporter like domains"/>
    <property type="match status" value="1"/>
</dbReference>
<dbReference type="Proteomes" id="UP001634394">
    <property type="component" value="Unassembled WGS sequence"/>
</dbReference>
<evidence type="ECO:0000259" key="6">
    <source>
        <dbReference type="PROSITE" id="PS50850"/>
    </source>
</evidence>
<dbReference type="InterPro" id="IPR020846">
    <property type="entry name" value="MFS_dom"/>
</dbReference>
<dbReference type="AlphaFoldDB" id="A0ABD3WIW7"/>
<feature type="transmembrane region" description="Helical" evidence="5">
    <location>
        <begin position="97"/>
        <end position="118"/>
    </location>
</feature>
<dbReference type="EMBL" id="JBJQND010000006">
    <property type="protein sequence ID" value="KAL3872668.1"/>
    <property type="molecule type" value="Genomic_DNA"/>
</dbReference>
<dbReference type="InterPro" id="IPR036259">
    <property type="entry name" value="MFS_trans_sf"/>
</dbReference>
<feature type="transmembrane region" description="Helical" evidence="5">
    <location>
        <begin position="28"/>
        <end position="52"/>
    </location>
</feature>
<feature type="domain" description="Major facilitator superfamily (MFS) profile" evidence="6">
    <location>
        <begin position="42"/>
        <end position="459"/>
    </location>
</feature>
<feature type="transmembrane region" description="Helical" evidence="5">
    <location>
        <begin position="431"/>
        <end position="456"/>
    </location>
</feature>
<accession>A0ABD3WIW7</accession>
<feature type="transmembrane region" description="Helical" evidence="5">
    <location>
        <begin position="151"/>
        <end position="177"/>
    </location>
</feature>
<evidence type="ECO:0000313" key="7">
    <source>
        <dbReference type="EMBL" id="KAL3872668.1"/>
    </source>
</evidence>